<dbReference type="InterPro" id="IPR003838">
    <property type="entry name" value="ABC3_permease_C"/>
</dbReference>
<dbReference type="Proteomes" id="UP000295484">
    <property type="component" value="Unassembled WGS sequence"/>
</dbReference>
<dbReference type="AlphaFoldDB" id="A0A4R8FZJ4"/>
<keyword evidence="4 7" id="KW-1133">Transmembrane helix</keyword>
<proteinExistence type="predicted"/>
<feature type="transmembrane region" description="Helical" evidence="7">
    <location>
        <begin position="334"/>
        <end position="356"/>
    </location>
</feature>
<dbReference type="PANTHER" id="PTHR43738:SF2">
    <property type="entry name" value="ABC TRANSPORTER PERMEASE"/>
    <property type="match status" value="1"/>
</dbReference>
<gene>
    <name evidence="9" type="ORF">EV657_103152</name>
</gene>
<feature type="compositionally biased region" description="Basic and acidic residues" evidence="6">
    <location>
        <begin position="202"/>
        <end position="266"/>
    </location>
</feature>
<comment type="caution">
    <text evidence="9">The sequence shown here is derived from an EMBL/GenBank/DDBJ whole genome shotgun (WGS) entry which is preliminary data.</text>
</comment>
<name>A0A4R8FZJ4_9RHOB</name>
<evidence type="ECO:0000313" key="9">
    <source>
        <dbReference type="EMBL" id="TDX32581.1"/>
    </source>
</evidence>
<keyword evidence="3 7" id="KW-0812">Transmembrane</keyword>
<evidence type="ECO:0000256" key="4">
    <source>
        <dbReference type="ARBA" id="ARBA00022989"/>
    </source>
</evidence>
<dbReference type="InterPro" id="IPR051125">
    <property type="entry name" value="ABC-4/HrtB_transporter"/>
</dbReference>
<evidence type="ECO:0000259" key="8">
    <source>
        <dbReference type="Pfam" id="PF02687"/>
    </source>
</evidence>
<accession>A0A4R8FZJ4</accession>
<evidence type="ECO:0000256" key="1">
    <source>
        <dbReference type="ARBA" id="ARBA00004651"/>
    </source>
</evidence>
<feature type="transmembrane region" description="Helical" evidence="7">
    <location>
        <begin position="429"/>
        <end position="451"/>
    </location>
</feature>
<sequence length="461" mass="48036">MIHFVLADLKRFRLGSAVIVLLIALAVALGTTVTLQERALRLGSARASEKFDLIVGAPGSATQLVLSSVFLQPAALPLMPGDTLVALTEDPRVAWAAPIGFGDFVAGFPVIGTTTTLIEMTTTGFAEGRAFAAEGEAVIGSAVDLALGDTLVPTHGKQAEGGHAHAGIAYRVTGRLDPTGTPWDRAVLVPIQAVWHVHGLGHEAHDGHDHEAEGHDEEAHDADGHDEEDHAHAHAAGEDHAESHAENHGDDHGDADHDDHDSHDAPAFDPDAPLDETWAAGEAPGLPAILVKPRSIADAYRLRQDYRATGDTLAVFPAEVLTGLYAMLGDAKRVLVAVAVGAQTLVAAALLLVTVIQVGQRRRQIGALRAFGTPRGAVFGIVWLELALLFGTGILLGLGLGFAATEGLSRAFAAERGFPLPVAFAPGDLLGFGLLVLGAAGLSAVPAWLAYRQPPAAALRD</sequence>
<feature type="region of interest" description="Disordered" evidence="6">
    <location>
        <begin position="202"/>
        <end position="279"/>
    </location>
</feature>
<comment type="subcellular location">
    <subcellularLocation>
        <location evidence="1">Cell membrane</location>
        <topology evidence="1">Multi-pass membrane protein</topology>
    </subcellularLocation>
</comment>
<evidence type="ECO:0000256" key="2">
    <source>
        <dbReference type="ARBA" id="ARBA00022475"/>
    </source>
</evidence>
<feature type="domain" description="ABC3 transporter permease C-terminal" evidence="8">
    <location>
        <begin position="339"/>
        <end position="453"/>
    </location>
</feature>
<dbReference type="PANTHER" id="PTHR43738">
    <property type="entry name" value="ABC TRANSPORTER, MEMBRANE PROTEIN"/>
    <property type="match status" value="1"/>
</dbReference>
<dbReference type="GO" id="GO:0005886">
    <property type="term" value="C:plasma membrane"/>
    <property type="evidence" value="ECO:0007669"/>
    <property type="project" value="UniProtKB-SubCell"/>
</dbReference>
<dbReference type="RefSeq" id="WP_134077216.1">
    <property type="nucleotide sequence ID" value="NZ_SOEB01000003.1"/>
</dbReference>
<evidence type="ECO:0000256" key="5">
    <source>
        <dbReference type="ARBA" id="ARBA00023136"/>
    </source>
</evidence>
<evidence type="ECO:0000256" key="3">
    <source>
        <dbReference type="ARBA" id="ARBA00022692"/>
    </source>
</evidence>
<feature type="transmembrane region" description="Helical" evidence="7">
    <location>
        <begin position="377"/>
        <end position="402"/>
    </location>
</feature>
<protein>
    <submittedName>
        <fullName evidence="9">Putative ABC transport system permease protein</fullName>
    </submittedName>
</protein>
<evidence type="ECO:0000256" key="6">
    <source>
        <dbReference type="SAM" id="MobiDB-lite"/>
    </source>
</evidence>
<organism evidence="9 10">
    <name type="scientific">Rhodovulum visakhapatnamense</name>
    <dbReference type="NCBI Taxonomy" id="364297"/>
    <lineage>
        <taxon>Bacteria</taxon>
        <taxon>Pseudomonadati</taxon>
        <taxon>Pseudomonadota</taxon>
        <taxon>Alphaproteobacteria</taxon>
        <taxon>Rhodobacterales</taxon>
        <taxon>Paracoccaceae</taxon>
        <taxon>Rhodovulum</taxon>
    </lineage>
</organism>
<keyword evidence="2" id="KW-1003">Cell membrane</keyword>
<dbReference type="EMBL" id="SOEB01000003">
    <property type="protein sequence ID" value="TDX32581.1"/>
    <property type="molecule type" value="Genomic_DNA"/>
</dbReference>
<dbReference type="Pfam" id="PF02687">
    <property type="entry name" value="FtsX"/>
    <property type="match status" value="1"/>
</dbReference>
<evidence type="ECO:0000256" key="7">
    <source>
        <dbReference type="SAM" id="Phobius"/>
    </source>
</evidence>
<evidence type="ECO:0000313" key="10">
    <source>
        <dbReference type="Proteomes" id="UP000295484"/>
    </source>
</evidence>
<reference evidence="9 10" key="1">
    <citation type="submission" date="2019-03" db="EMBL/GenBank/DDBJ databases">
        <title>Genomic Encyclopedia of Type Strains, Phase IV (KMG-IV): sequencing the most valuable type-strain genomes for metagenomic binning, comparative biology and taxonomic classification.</title>
        <authorList>
            <person name="Goeker M."/>
        </authorList>
    </citation>
    <scope>NUCLEOTIDE SEQUENCE [LARGE SCALE GENOMIC DNA]</scope>
    <source>
        <strain evidence="9 10">JA181</strain>
    </source>
</reference>
<keyword evidence="5 7" id="KW-0472">Membrane</keyword>